<reference evidence="1 2" key="1">
    <citation type="journal article" date="2020" name="Cell">
        <title>Large-Scale Comparative Analyses of Tick Genomes Elucidate Their Genetic Diversity and Vector Capacities.</title>
        <authorList>
            <consortium name="Tick Genome and Microbiome Consortium (TIGMIC)"/>
            <person name="Jia N."/>
            <person name="Wang J."/>
            <person name="Shi W."/>
            <person name="Du L."/>
            <person name="Sun Y."/>
            <person name="Zhan W."/>
            <person name="Jiang J.F."/>
            <person name="Wang Q."/>
            <person name="Zhang B."/>
            <person name="Ji P."/>
            <person name="Bell-Sakyi L."/>
            <person name="Cui X.M."/>
            <person name="Yuan T.T."/>
            <person name="Jiang B.G."/>
            <person name="Yang W.F."/>
            <person name="Lam T.T."/>
            <person name="Chang Q.C."/>
            <person name="Ding S.J."/>
            <person name="Wang X.J."/>
            <person name="Zhu J.G."/>
            <person name="Ruan X.D."/>
            <person name="Zhao L."/>
            <person name="Wei J.T."/>
            <person name="Ye R.Z."/>
            <person name="Que T.C."/>
            <person name="Du C.H."/>
            <person name="Zhou Y.H."/>
            <person name="Cheng J.X."/>
            <person name="Dai P.F."/>
            <person name="Guo W.B."/>
            <person name="Han X.H."/>
            <person name="Huang E.J."/>
            <person name="Li L.F."/>
            <person name="Wei W."/>
            <person name="Gao Y.C."/>
            <person name="Liu J.Z."/>
            <person name="Shao H.Z."/>
            <person name="Wang X."/>
            <person name="Wang C.C."/>
            <person name="Yang T.C."/>
            <person name="Huo Q.B."/>
            <person name="Li W."/>
            <person name="Chen H.Y."/>
            <person name="Chen S.E."/>
            <person name="Zhou L.G."/>
            <person name="Ni X.B."/>
            <person name="Tian J.H."/>
            <person name="Sheng Y."/>
            <person name="Liu T."/>
            <person name="Pan Y.S."/>
            <person name="Xia L.Y."/>
            <person name="Li J."/>
            <person name="Zhao F."/>
            <person name="Cao W.C."/>
        </authorList>
    </citation>
    <scope>NUCLEOTIDE SEQUENCE [LARGE SCALE GENOMIC DNA]</scope>
    <source>
        <strain evidence="1">Iper-2018</strain>
    </source>
</reference>
<name>A0AC60PTA8_IXOPE</name>
<evidence type="ECO:0000313" key="1">
    <source>
        <dbReference type="EMBL" id="KAG0423801.1"/>
    </source>
</evidence>
<keyword evidence="2" id="KW-1185">Reference proteome</keyword>
<gene>
    <name evidence="1" type="ORF">HPB47_000411</name>
</gene>
<sequence>MENGLNGENSQGTGASRQGQDAPQGATEKESEAVAIRRLELEFELRKAQLQIESEERIALRRAELGKESGRSLSSGSETDDQRHAGLDPVAQCAKVLKGYRLPCDADVPLWFDEVEKLFTTYQVPDSSRVHLIMPVLTERVRYLLRSLGQDDCLDYESVKRAVLSELKLTPAEYLDRFDSAAKRKDETWAQFASRVHTYFTYYLQVRGADTKETLTELMVADRIKASLSTDGLEYVRLREGETWLKPVEVARVLQTYEQAKGKGRATKQVYVPTEQSGTGRSPESKGYVNSGRAAVRCHVCHEQGHIAKRCPLTSCSEVPQGLANFPEPKGQTDRVLTARVEVRRSISEACRSKLQLVQLACGDVHTEALLDTGTEMTVVRESLLPQALREPSGTVKLVCAFGHVIQAKLATLPIRLSCPGAVENPTKADLVCALTDQLAEGVNCLLAGEDWELLRARSGKAQVQQGGTTAFPCEIEEQNGERDEDSEALVCGVG</sequence>
<comment type="caution">
    <text evidence="1">The sequence shown here is derived from an EMBL/GenBank/DDBJ whole genome shotgun (WGS) entry which is preliminary data.</text>
</comment>
<organism evidence="1 2">
    <name type="scientific">Ixodes persulcatus</name>
    <name type="common">Taiga tick</name>
    <dbReference type="NCBI Taxonomy" id="34615"/>
    <lineage>
        <taxon>Eukaryota</taxon>
        <taxon>Metazoa</taxon>
        <taxon>Ecdysozoa</taxon>
        <taxon>Arthropoda</taxon>
        <taxon>Chelicerata</taxon>
        <taxon>Arachnida</taxon>
        <taxon>Acari</taxon>
        <taxon>Parasitiformes</taxon>
        <taxon>Ixodida</taxon>
        <taxon>Ixodoidea</taxon>
        <taxon>Ixodidae</taxon>
        <taxon>Ixodinae</taxon>
        <taxon>Ixodes</taxon>
    </lineage>
</organism>
<dbReference type="EMBL" id="JABSTQ010010053">
    <property type="protein sequence ID" value="KAG0423801.1"/>
    <property type="molecule type" value="Genomic_DNA"/>
</dbReference>
<evidence type="ECO:0000313" key="2">
    <source>
        <dbReference type="Proteomes" id="UP000805193"/>
    </source>
</evidence>
<dbReference type="Proteomes" id="UP000805193">
    <property type="component" value="Unassembled WGS sequence"/>
</dbReference>
<proteinExistence type="predicted"/>
<accession>A0AC60PTA8</accession>
<protein>
    <submittedName>
        <fullName evidence="1">Uncharacterized protein</fullName>
    </submittedName>
</protein>